<sequence>MTRREAALILGVRCALHKNAHNIYISFDHCLCFSCMRIFIFLVHLSYVELAAAHRLGLGMAMNE</sequence>
<reference evidence="1" key="1">
    <citation type="submission" date="2014-09" db="EMBL/GenBank/DDBJ databases">
        <authorList>
            <person name="Magalhaes I.L.F."/>
            <person name="Oliveira U."/>
            <person name="Santos F.R."/>
            <person name="Vidigal T.H.D.A."/>
            <person name="Brescovit A.D."/>
            <person name="Santos A.J."/>
        </authorList>
    </citation>
    <scope>NUCLEOTIDE SEQUENCE</scope>
    <source>
        <tissue evidence="1">Shoot tissue taken approximately 20 cm above the soil surface</tissue>
    </source>
</reference>
<protein>
    <submittedName>
        <fullName evidence="1">Uncharacterized protein</fullName>
    </submittedName>
</protein>
<reference evidence="1" key="2">
    <citation type="journal article" date="2015" name="Data Brief">
        <title>Shoot transcriptome of the giant reed, Arundo donax.</title>
        <authorList>
            <person name="Barrero R.A."/>
            <person name="Guerrero F.D."/>
            <person name="Moolhuijzen P."/>
            <person name="Goolsby J.A."/>
            <person name="Tidwell J."/>
            <person name="Bellgard S.E."/>
            <person name="Bellgard M.I."/>
        </authorList>
    </citation>
    <scope>NUCLEOTIDE SEQUENCE</scope>
    <source>
        <tissue evidence="1">Shoot tissue taken approximately 20 cm above the soil surface</tissue>
    </source>
</reference>
<accession>A0A0A9B8J8</accession>
<dbReference type="AlphaFoldDB" id="A0A0A9B8J8"/>
<organism evidence="1">
    <name type="scientific">Arundo donax</name>
    <name type="common">Giant reed</name>
    <name type="synonym">Donax arundinaceus</name>
    <dbReference type="NCBI Taxonomy" id="35708"/>
    <lineage>
        <taxon>Eukaryota</taxon>
        <taxon>Viridiplantae</taxon>
        <taxon>Streptophyta</taxon>
        <taxon>Embryophyta</taxon>
        <taxon>Tracheophyta</taxon>
        <taxon>Spermatophyta</taxon>
        <taxon>Magnoliopsida</taxon>
        <taxon>Liliopsida</taxon>
        <taxon>Poales</taxon>
        <taxon>Poaceae</taxon>
        <taxon>PACMAD clade</taxon>
        <taxon>Arundinoideae</taxon>
        <taxon>Arundineae</taxon>
        <taxon>Arundo</taxon>
    </lineage>
</organism>
<name>A0A0A9B8J8_ARUDO</name>
<proteinExistence type="predicted"/>
<dbReference type="EMBL" id="GBRH01238269">
    <property type="protein sequence ID" value="JAD59626.1"/>
    <property type="molecule type" value="Transcribed_RNA"/>
</dbReference>
<evidence type="ECO:0000313" key="1">
    <source>
        <dbReference type="EMBL" id="JAD59626.1"/>
    </source>
</evidence>